<evidence type="ECO:0000256" key="6">
    <source>
        <dbReference type="ARBA" id="ARBA00022618"/>
    </source>
</evidence>
<dbReference type="Proteomes" id="UP000070366">
    <property type="component" value="Unassembled WGS sequence"/>
</dbReference>
<dbReference type="SUPFAM" id="SSF53623">
    <property type="entry name" value="MurD-like peptide ligases, catalytic domain"/>
    <property type="match status" value="1"/>
</dbReference>
<dbReference type="PANTHER" id="PTHR43445">
    <property type="entry name" value="UDP-N-ACETYLMURAMATE--L-ALANINE LIGASE-RELATED"/>
    <property type="match status" value="1"/>
</dbReference>
<dbReference type="InterPro" id="IPR036565">
    <property type="entry name" value="Mur-like_cat_sf"/>
</dbReference>
<evidence type="ECO:0000256" key="5">
    <source>
        <dbReference type="ARBA" id="ARBA00022598"/>
    </source>
</evidence>
<evidence type="ECO:0000256" key="8">
    <source>
        <dbReference type="ARBA" id="ARBA00022840"/>
    </source>
</evidence>
<accession>A0A136Q117</accession>
<dbReference type="STRING" id="626937.HMPREF3293_02913"/>
<keyword evidence="12" id="KW-0961">Cell wall biogenesis/degradation</keyword>
<evidence type="ECO:0000256" key="3">
    <source>
        <dbReference type="ARBA" id="ARBA00012211"/>
    </source>
</evidence>
<dbReference type="InterPro" id="IPR005758">
    <property type="entry name" value="UDP-N-AcMur_Ala_ligase_MurC"/>
</dbReference>
<evidence type="ECO:0000256" key="14">
    <source>
        <dbReference type="NCBIfam" id="TIGR01082"/>
    </source>
</evidence>
<feature type="domain" description="Mur ligase N-terminal catalytic" evidence="15">
    <location>
        <begin position="12"/>
        <end position="110"/>
    </location>
</feature>
<dbReference type="OrthoDB" id="9804126at2"/>
<dbReference type="Pfam" id="PF08245">
    <property type="entry name" value="Mur_ligase_M"/>
    <property type="match status" value="1"/>
</dbReference>
<dbReference type="PANTHER" id="PTHR43445:SF3">
    <property type="entry name" value="UDP-N-ACETYLMURAMATE--L-ALANINE LIGASE"/>
    <property type="match status" value="1"/>
</dbReference>
<dbReference type="Gene3D" id="3.40.50.720">
    <property type="entry name" value="NAD(P)-binding Rossmann-like Domain"/>
    <property type="match status" value="1"/>
</dbReference>
<dbReference type="SUPFAM" id="SSF53244">
    <property type="entry name" value="MurD-like peptide ligases, peptide-binding domain"/>
    <property type="match status" value="1"/>
</dbReference>
<dbReference type="EC" id="6.3.2.8" evidence="3 14"/>
<comment type="catalytic activity">
    <reaction evidence="13">
        <text>UDP-N-acetyl-alpha-D-muramate + L-alanine + ATP = UDP-N-acetyl-alpha-D-muramoyl-L-alanine + ADP + phosphate + H(+)</text>
        <dbReference type="Rhea" id="RHEA:23372"/>
        <dbReference type="ChEBI" id="CHEBI:15378"/>
        <dbReference type="ChEBI" id="CHEBI:30616"/>
        <dbReference type="ChEBI" id="CHEBI:43474"/>
        <dbReference type="ChEBI" id="CHEBI:57972"/>
        <dbReference type="ChEBI" id="CHEBI:70757"/>
        <dbReference type="ChEBI" id="CHEBI:83898"/>
        <dbReference type="ChEBI" id="CHEBI:456216"/>
        <dbReference type="EC" id="6.3.2.8"/>
    </reaction>
</comment>
<dbReference type="GO" id="GO:0051301">
    <property type="term" value="P:cell division"/>
    <property type="evidence" value="ECO:0007669"/>
    <property type="project" value="UniProtKB-KW"/>
</dbReference>
<evidence type="ECO:0000256" key="12">
    <source>
        <dbReference type="ARBA" id="ARBA00023316"/>
    </source>
</evidence>
<organism evidence="18 19">
    <name type="scientific">Christensenella minuta</name>
    <dbReference type="NCBI Taxonomy" id="626937"/>
    <lineage>
        <taxon>Bacteria</taxon>
        <taxon>Bacillati</taxon>
        <taxon>Bacillota</taxon>
        <taxon>Clostridia</taxon>
        <taxon>Christensenellales</taxon>
        <taxon>Christensenellaceae</taxon>
        <taxon>Christensenella</taxon>
    </lineage>
</organism>
<dbReference type="UniPathway" id="UPA00219"/>
<dbReference type="NCBIfam" id="TIGR01082">
    <property type="entry name" value="murC"/>
    <property type="match status" value="1"/>
</dbReference>
<name>A0A136Q117_9FIRM</name>
<dbReference type="InterPro" id="IPR050061">
    <property type="entry name" value="MurCDEF_pg_biosynth"/>
</dbReference>
<keyword evidence="8" id="KW-0067">ATP-binding</keyword>
<evidence type="ECO:0000259" key="17">
    <source>
        <dbReference type="Pfam" id="PF08245"/>
    </source>
</evidence>
<dbReference type="RefSeq" id="WP_066521527.1">
    <property type="nucleotide sequence ID" value="NZ_CABMOF010000005.1"/>
</dbReference>
<dbReference type="Pfam" id="PF02875">
    <property type="entry name" value="Mur_ligase_C"/>
    <property type="match status" value="1"/>
</dbReference>
<dbReference type="Pfam" id="PF01225">
    <property type="entry name" value="Mur_ligase"/>
    <property type="match status" value="1"/>
</dbReference>
<dbReference type="GO" id="GO:0008360">
    <property type="term" value="P:regulation of cell shape"/>
    <property type="evidence" value="ECO:0007669"/>
    <property type="project" value="UniProtKB-KW"/>
</dbReference>
<dbReference type="InterPro" id="IPR036615">
    <property type="entry name" value="Mur_ligase_C_dom_sf"/>
</dbReference>
<evidence type="ECO:0000313" key="18">
    <source>
        <dbReference type="EMBL" id="KXK64264.1"/>
    </source>
</evidence>
<evidence type="ECO:0000259" key="16">
    <source>
        <dbReference type="Pfam" id="PF02875"/>
    </source>
</evidence>
<sequence length="460" mass="50856">MDTKITIPKDKKIHFIGIGGCSMSGLAQILAANGYAVTGSDMKESAFTRQLDQKGIPVTFGHDEKNVHGAGLVVYTAAIKPYNPEYAYAAAHEIPMLERSKLLGLISSQYQRVACISGCHGKTTITSMLALIMQHSEEDCTVHVGGMVDFLSGGVKVGTNDAFITEACEYVRSFLTLHPTHVLVNNIDDDHLDCYRDINDIFDTFVEFIQKLGQNGILLLNQSDTLAYRLKDYAPCRIVTYNDGPASDWYLDSPEFNELGCGSGTVVCRGEKLGTLELTVPGLHNLRNALAATAFAREVFGVDVDISIRALKDYRLAGRRFELIGERDGVRVFHDYAHHPSEIAACLEAASLVPHHKLWVVFQCNSYTRARTLKDKYAQCFGNADEVLMPDIYPGRDTDTQGIHARDVVAAINSNSCSCMYIPTFQGIKDYLLKNWKPGDIVMTLGSGDINKQQMIFFKD</sequence>
<dbReference type="GO" id="GO:0005524">
    <property type="term" value="F:ATP binding"/>
    <property type="evidence" value="ECO:0007669"/>
    <property type="project" value="UniProtKB-KW"/>
</dbReference>
<keyword evidence="19" id="KW-1185">Reference proteome</keyword>
<dbReference type="Gene3D" id="3.90.190.20">
    <property type="entry name" value="Mur ligase, C-terminal domain"/>
    <property type="match status" value="1"/>
</dbReference>
<dbReference type="GO" id="GO:0009252">
    <property type="term" value="P:peptidoglycan biosynthetic process"/>
    <property type="evidence" value="ECO:0007669"/>
    <property type="project" value="UniProtKB-UniRule"/>
</dbReference>
<comment type="subcellular location">
    <subcellularLocation>
        <location evidence="1">Cytoplasm</location>
    </subcellularLocation>
</comment>
<dbReference type="InterPro" id="IPR000713">
    <property type="entry name" value="Mur_ligase_N"/>
</dbReference>
<evidence type="ECO:0000256" key="2">
    <source>
        <dbReference type="ARBA" id="ARBA00004752"/>
    </source>
</evidence>
<evidence type="ECO:0000256" key="11">
    <source>
        <dbReference type="ARBA" id="ARBA00023306"/>
    </source>
</evidence>
<dbReference type="SUPFAM" id="SSF51984">
    <property type="entry name" value="MurCD N-terminal domain"/>
    <property type="match status" value="1"/>
</dbReference>
<feature type="domain" description="Mur ligase C-terminal" evidence="16">
    <location>
        <begin position="319"/>
        <end position="448"/>
    </location>
</feature>
<keyword evidence="7" id="KW-0547">Nucleotide-binding</keyword>
<dbReference type="KEGG" id="cmiu:B1H56_02425"/>
<dbReference type="PATRIC" id="fig|626937.4.peg.2868"/>
<dbReference type="InterPro" id="IPR004101">
    <property type="entry name" value="Mur_ligase_C"/>
</dbReference>
<evidence type="ECO:0000256" key="10">
    <source>
        <dbReference type="ARBA" id="ARBA00022984"/>
    </source>
</evidence>
<dbReference type="Gene3D" id="3.40.1190.10">
    <property type="entry name" value="Mur-like, catalytic domain"/>
    <property type="match status" value="1"/>
</dbReference>
<keyword evidence="6" id="KW-0132">Cell division</keyword>
<dbReference type="AlphaFoldDB" id="A0A136Q117"/>
<protein>
    <recommendedName>
        <fullName evidence="3 14">UDP-N-acetylmuramate--L-alanine ligase</fullName>
        <ecNumber evidence="3 14">6.3.2.8</ecNumber>
    </recommendedName>
</protein>
<proteinExistence type="predicted"/>
<evidence type="ECO:0000259" key="15">
    <source>
        <dbReference type="Pfam" id="PF01225"/>
    </source>
</evidence>
<dbReference type="GO" id="GO:0005737">
    <property type="term" value="C:cytoplasm"/>
    <property type="evidence" value="ECO:0007669"/>
    <property type="project" value="UniProtKB-SubCell"/>
</dbReference>
<keyword evidence="10" id="KW-0573">Peptidoglycan synthesis</keyword>
<comment type="pathway">
    <text evidence="2">Cell wall biogenesis; peptidoglycan biosynthesis.</text>
</comment>
<evidence type="ECO:0000256" key="13">
    <source>
        <dbReference type="ARBA" id="ARBA00047833"/>
    </source>
</evidence>
<feature type="domain" description="Mur ligase central" evidence="17">
    <location>
        <begin position="116"/>
        <end position="295"/>
    </location>
</feature>
<evidence type="ECO:0000313" key="19">
    <source>
        <dbReference type="Proteomes" id="UP000070366"/>
    </source>
</evidence>
<keyword evidence="9" id="KW-0133">Cell shape</keyword>
<evidence type="ECO:0000256" key="1">
    <source>
        <dbReference type="ARBA" id="ARBA00004496"/>
    </source>
</evidence>
<evidence type="ECO:0000256" key="7">
    <source>
        <dbReference type="ARBA" id="ARBA00022741"/>
    </source>
</evidence>
<evidence type="ECO:0000256" key="9">
    <source>
        <dbReference type="ARBA" id="ARBA00022960"/>
    </source>
</evidence>
<dbReference type="EMBL" id="LSZW01000065">
    <property type="protein sequence ID" value="KXK64264.1"/>
    <property type="molecule type" value="Genomic_DNA"/>
</dbReference>
<evidence type="ECO:0000256" key="4">
    <source>
        <dbReference type="ARBA" id="ARBA00022490"/>
    </source>
</evidence>
<reference evidence="18 19" key="1">
    <citation type="submission" date="2016-02" db="EMBL/GenBank/DDBJ databases">
        <authorList>
            <person name="Wen L."/>
            <person name="He K."/>
            <person name="Yang H."/>
        </authorList>
    </citation>
    <scope>NUCLEOTIDE SEQUENCE [LARGE SCALE GENOMIC DNA]</scope>
    <source>
        <strain evidence="18 19">DSM 22607</strain>
    </source>
</reference>
<gene>
    <name evidence="18" type="ORF">HMPREF3293_02913</name>
</gene>
<dbReference type="GO" id="GO:0071555">
    <property type="term" value="P:cell wall organization"/>
    <property type="evidence" value="ECO:0007669"/>
    <property type="project" value="UniProtKB-KW"/>
</dbReference>
<dbReference type="InterPro" id="IPR013221">
    <property type="entry name" value="Mur_ligase_cen"/>
</dbReference>
<keyword evidence="11" id="KW-0131">Cell cycle</keyword>
<keyword evidence="5 18" id="KW-0436">Ligase</keyword>
<dbReference type="GO" id="GO:0008763">
    <property type="term" value="F:UDP-N-acetylmuramate-L-alanine ligase activity"/>
    <property type="evidence" value="ECO:0007669"/>
    <property type="project" value="UniProtKB-UniRule"/>
</dbReference>
<keyword evidence="4" id="KW-0963">Cytoplasm</keyword>
<comment type="caution">
    <text evidence="18">The sequence shown here is derived from an EMBL/GenBank/DDBJ whole genome shotgun (WGS) entry which is preliminary data.</text>
</comment>